<comment type="caution">
    <text evidence="1">Lacks conserved residue(s) required for the propagation of feature annotation.</text>
</comment>
<sequence length="587" mass="63776">MLSFSFNPVTAVLAYAASVTGSMLGLFCTARARIVQRGERARWLVLAAFSIGGTGIWVMHFVAMLGSDVGRMPMNYEVSTTILSAIMAISVVAVGVFIVGFTKGFVWILVGGLFTGSGVAIMHYVGMSALTMYGSIQYNAGLVALVVCLLVIGVGVVGETRTTLPPLTSGPARGPLTVSANGRYFATPDGIPVLLTGAHTWQNLQDTGFTDPPPRFDYQAYLDRVTANGQNFFRLWTWEQARYSVEIANDSYFTAPSPYARTGPGLAIDGKPRFDLASFDPGYFSRLRTRVQQAGARGVYVSVMLFNGWSLQARKGDEAKNNPWKGHPYNAANNVNGVDGDVDGNGSGDEVHTLASPRVTELQERYVRKVIDTVGDLGNVLYEIANEGPEDSGPWQYQMINYVKAHDNHPVGMTAIYPDGDNRTLWDSPADWISPNGDLDNPPPRTGAKVVLADTDHLCGLCGDREWPWKSFTRGENPIYMDAYDGAYGIGGDLDDRDAIAIRANLGYVRRFANRMDLLTALPRPDLCSTTYCLAGPEEYLVFSQGGGFTVEVDTDGLTGEWFSLDSATITPAEVSWESDEEEAPSD</sequence>
<keyword evidence="4" id="KW-1185">Reference proteome</keyword>
<feature type="domain" description="MHYT" evidence="2">
    <location>
        <begin position="6"/>
        <end position="194"/>
    </location>
</feature>
<proteinExistence type="predicted"/>
<evidence type="ECO:0000313" key="3">
    <source>
        <dbReference type="EMBL" id="MFD1045738.1"/>
    </source>
</evidence>
<feature type="transmembrane region" description="Helical" evidence="1">
    <location>
        <begin position="44"/>
        <end position="66"/>
    </location>
</feature>
<feature type="transmembrane region" description="Helical" evidence="1">
    <location>
        <begin position="138"/>
        <end position="157"/>
    </location>
</feature>
<keyword evidence="1" id="KW-1133">Transmembrane helix</keyword>
<dbReference type="InterPro" id="IPR017853">
    <property type="entry name" value="GH"/>
</dbReference>
<dbReference type="InterPro" id="IPR005330">
    <property type="entry name" value="MHYT_dom"/>
</dbReference>
<dbReference type="Proteomes" id="UP001597045">
    <property type="component" value="Unassembled WGS sequence"/>
</dbReference>
<evidence type="ECO:0000256" key="1">
    <source>
        <dbReference type="PROSITE-ProRule" id="PRU00244"/>
    </source>
</evidence>
<keyword evidence="1" id="KW-0472">Membrane</keyword>
<dbReference type="PROSITE" id="PS50924">
    <property type="entry name" value="MHYT"/>
    <property type="match status" value="1"/>
</dbReference>
<reference evidence="4" key="1">
    <citation type="journal article" date="2019" name="Int. J. Syst. Evol. Microbiol.">
        <title>The Global Catalogue of Microorganisms (GCM) 10K type strain sequencing project: providing services to taxonomists for standard genome sequencing and annotation.</title>
        <authorList>
            <consortium name="The Broad Institute Genomics Platform"/>
            <consortium name="The Broad Institute Genome Sequencing Center for Infectious Disease"/>
            <person name="Wu L."/>
            <person name="Ma J."/>
        </authorList>
    </citation>
    <scope>NUCLEOTIDE SEQUENCE [LARGE SCALE GENOMIC DNA]</scope>
    <source>
        <strain evidence="4">JCM 31486</strain>
    </source>
</reference>
<feature type="transmembrane region" description="Helical" evidence="1">
    <location>
        <begin position="106"/>
        <end position="126"/>
    </location>
</feature>
<accession>A0ABW3M5C8</accession>
<feature type="transmembrane region" description="Helical" evidence="1">
    <location>
        <begin position="12"/>
        <end position="32"/>
    </location>
</feature>
<gene>
    <name evidence="3" type="ORF">ACFQ1S_09260</name>
</gene>
<comment type="caution">
    <text evidence="3">The sequence shown here is derived from an EMBL/GenBank/DDBJ whole genome shotgun (WGS) entry which is preliminary data.</text>
</comment>
<evidence type="ECO:0000259" key="2">
    <source>
        <dbReference type="PROSITE" id="PS50924"/>
    </source>
</evidence>
<name>A0ABW3M5C8_9PSEU</name>
<evidence type="ECO:0000313" key="4">
    <source>
        <dbReference type="Proteomes" id="UP001597045"/>
    </source>
</evidence>
<dbReference type="PANTHER" id="PTHR35152:SF1">
    <property type="entry name" value="DOMAIN SIGNALLING PROTEIN, PUTATIVE (AFU_ORTHOLOGUE AFUA_5G11310)-RELATED"/>
    <property type="match status" value="1"/>
</dbReference>
<dbReference type="Pfam" id="PF03707">
    <property type="entry name" value="MHYT"/>
    <property type="match status" value="2"/>
</dbReference>
<organism evidence="3 4">
    <name type="scientific">Kibdelosporangium lantanae</name>
    <dbReference type="NCBI Taxonomy" id="1497396"/>
    <lineage>
        <taxon>Bacteria</taxon>
        <taxon>Bacillati</taxon>
        <taxon>Actinomycetota</taxon>
        <taxon>Actinomycetes</taxon>
        <taxon>Pseudonocardiales</taxon>
        <taxon>Pseudonocardiaceae</taxon>
        <taxon>Kibdelosporangium</taxon>
    </lineage>
</organism>
<dbReference type="Gene3D" id="3.20.20.80">
    <property type="entry name" value="Glycosidases"/>
    <property type="match status" value="1"/>
</dbReference>
<dbReference type="PANTHER" id="PTHR35152">
    <property type="entry name" value="DOMAIN SIGNALLING PROTEIN, PUTATIVE (AFU_ORTHOLOGUE AFUA_5G11310)-RELATED"/>
    <property type="match status" value="1"/>
</dbReference>
<dbReference type="SUPFAM" id="SSF51445">
    <property type="entry name" value="(Trans)glycosidases"/>
    <property type="match status" value="1"/>
</dbReference>
<protein>
    <submittedName>
        <fullName evidence="3">MHYT domain-containing protein</fullName>
    </submittedName>
</protein>
<keyword evidence="1" id="KW-0812">Transmembrane</keyword>
<dbReference type="EMBL" id="JBHTIS010000394">
    <property type="protein sequence ID" value="MFD1045738.1"/>
    <property type="molecule type" value="Genomic_DNA"/>
</dbReference>
<feature type="transmembrane region" description="Helical" evidence="1">
    <location>
        <begin position="78"/>
        <end position="99"/>
    </location>
</feature>